<feature type="domain" description="NB-ARC" evidence="8">
    <location>
        <begin position="225"/>
        <end position="400"/>
    </location>
</feature>
<dbReference type="GO" id="GO:0051707">
    <property type="term" value="P:response to other organism"/>
    <property type="evidence" value="ECO:0007669"/>
    <property type="project" value="UniProtKB-ARBA"/>
</dbReference>
<evidence type="ECO:0000256" key="7">
    <source>
        <dbReference type="SAM" id="MobiDB-lite"/>
    </source>
</evidence>
<feature type="region of interest" description="Disordered" evidence="7">
    <location>
        <begin position="1560"/>
        <end position="1605"/>
    </location>
</feature>
<feature type="domain" description="Disease resistance protein winged helix" evidence="10">
    <location>
        <begin position="483"/>
        <end position="548"/>
    </location>
</feature>
<dbReference type="OMA" id="MWRFFIS"/>
<dbReference type="InterPro" id="IPR041118">
    <property type="entry name" value="Rx_N"/>
</dbReference>
<evidence type="ECO:0000256" key="4">
    <source>
        <dbReference type="ARBA" id="ARBA00022741"/>
    </source>
</evidence>
<dbReference type="PRINTS" id="PR00364">
    <property type="entry name" value="DISEASERSIST"/>
</dbReference>
<evidence type="ECO:0000259" key="9">
    <source>
        <dbReference type="Pfam" id="PF18052"/>
    </source>
</evidence>
<keyword evidence="3" id="KW-0677">Repeat</keyword>
<dbReference type="InterPro" id="IPR056789">
    <property type="entry name" value="LRR_R13L1-DRL21"/>
</dbReference>
<evidence type="ECO:0000259" key="8">
    <source>
        <dbReference type="Pfam" id="PF00931"/>
    </source>
</evidence>
<dbReference type="SUPFAM" id="SSF52058">
    <property type="entry name" value="L domain-like"/>
    <property type="match status" value="2"/>
</dbReference>
<accession>A0A0E0R8H3</accession>
<reference evidence="12" key="2">
    <citation type="submission" date="2015-06" db="UniProtKB">
        <authorList>
            <consortium name="EnsemblPlants"/>
        </authorList>
    </citation>
    <scope>IDENTIFICATION</scope>
</reference>
<dbReference type="Gene3D" id="3.40.50.300">
    <property type="entry name" value="P-loop containing nucleotide triphosphate hydrolases"/>
    <property type="match status" value="1"/>
</dbReference>
<organism evidence="12 13">
    <name type="scientific">Oryza rufipogon</name>
    <name type="common">Brownbeard rice</name>
    <name type="synonym">Asian wild rice</name>
    <dbReference type="NCBI Taxonomy" id="4529"/>
    <lineage>
        <taxon>Eukaryota</taxon>
        <taxon>Viridiplantae</taxon>
        <taxon>Streptophyta</taxon>
        <taxon>Embryophyta</taxon>
        <taxon>Tracheophyta</taxon>
        <taxon>Spermatophyta</taxon>
        <taxon>Magnoliopsida</taxon>
        <taxon>Liliopsida</taxon>
        <taxon>Poales</taxon>
        <taxon>Poaceae</taxon>
        <taxon>BOP clade</taxon>
        <taxon>Oryzoideae</taxon>
        <taxon>Oryzeae</taxon>
        <taxon>Oryzinae</taxon>
        <taxon>Oryza</taxon>
    </lineage>
</organism>
<evidence type="ECO:0000256" key="1">
    <source>
        <dbReference type="ARBA" id="ARBA00008894"/>
    </source>
</evidence>
<dbReference type="Gramene" id="ORUFI11G14610.4">
    <property type="protein sequence ID" value="ORUFI11G14610.4"/>
    <property type="gene ID" value="ORUFI11G14610"/>
</dbReference>
<dbReference type="InterPro" id="IPR042197">
    <property type="entry name" value="Apaf_helical"/>
</dbReference>
<dbReference type="eggNOG" id="KOG4658">
    <property type="taxonomic scope" value="Eukaryota"/>
</dbReference>
<dbReference type="HOGENOM" id="CLU_000837_8_4_1"/>
<evidence type="ECO:0000256" key="2">
    <source>
        <dbReference type="ARBA" id="ARBA00022614"/>
    </source>
</evidence>
<dbReference type="Gene3D" id="1.10.8.430">
    <property type="entry name" value="Helical domain of apoptotic protease-activating factors"/>
    <property type="match status" value="1"/>
</dbReference>
<dbReference type="InterPro" id="IPR027417">
    <property type="entry name" value="P-loop_NTPase"/>
</dbReference>
<evidence type="ECO:0000313" key="13">
    <source>
        <dbReference type="Proteomes" id="UP000008022"/>
    </source>
</evidence>
<reference evidence="13" key="1">
    <citation type="submission" date="2013-06" db="EMBL/GenBank/DDBJ databases">
        <authorList>
            <person name="Zhao Q."/>
        </authorList>
    </citation>
    <scope>NUCLEOTIDE SEQUENCE</scope>
    <source>
        <strain evidence="13">cv. W1943</strain>
    </source>
</reference>
<dbReference type="EnsemblPlants" id="ORUFI11G14610.4">
    <property type="protein sequence ID" value="ORUFI11G14610.4"/>
    <property type="gene ID" value="ORUFI11G14610"/>
</dbReference>
<dbReference type="STRING" id="4529.A0A0E0R8H3"/>
<name>A0A0E0R8H3_ORYRU</name>
<dbReference type="GO" id="GO:0043531">
    <property type="term" value="F:ADP binding"/>
    <property type="evidence" value="ECO:0007669"/>
    <property type="project" value="InterPro"/>
</dbReference>
<keyword evidence="2" id="KW-0433">Leucine-rich repeat</keyword>
<sequence length="1605" mass="182146">MGLAGATVEAAIGWLVESILGSFFTEQMEAWIRGVELTEGVKKLEFEMRNVEMVLATAEGRRIDKKPLIQSLDVLRELLYDAEDVMDELDYYRLQQQIEKGCSAAAANYPEASYASSSTPFSPYQLLRSARSQITVWASYCRKRKRGEGDTTHCTMLPLEIRFDISKRINGIVNDLQKAGNSVRGILLPGVSHPALTSNQRQSKIRSTRLTTSVPIELTVYGRDADRDRIIEILLNEEFSDLRVLPIVGIGGIGKTTLTRFIYRDRRIIDHFDLRIWICVSTYFNEVDITREILEHIFKDKQKFKDVSNFNVLQEILLKNIRDKRFLLVLDDMWEDKDMSGWDKLLAPLKHSQVTGCMVLATTRKNSVAEMIGTVNAFQISGLDEKEFWQFFKACAFGKENYEGDPSLQSIGRQIAKALKGCPLAARSVGALLNRNVSYEHWRTIRDKWKSLQIKDDDFIPILKLSYDYLPSHLQRCFSYCSLFPEDHRFSAATLVQVWISQNFVQCEDIGKGLEETGLQYLDSLVDFGFFQKVDRHYVMHDLMHDLAQQVSAKECYTVRGLQSSTIRQGIRHLSIITTGDDNDKNTNFPTEKYEEILQKIRPLQKLRSLMLFGSSSVYLLKSIQTVCKEAKCLRLLRVCVLNADISAIHTFLNPHHLRYLEFIRVLETKDMLVYGDYKDDAFPRALTSFYHLQVLNVRFSGNIAVPAAMNNLVKLRHLIADTKVHYSIGGVGNMISLQELNFKVQNISGFDIRQLQSMNKLVTLGISHLENVKTKDEANGARLIDKEYLKALFLSWSVGSISLEPERTKDVLEGLQPHHNLKALRIAGYTGPTSPTWLSSNLSVTSLQTIHLVNCGEWRILGSLEMLPMLRELKLVKMWNLVELSIPSLEKLILVELPKLEKCFGTYGRELTSHLRVLNIKDCPQLNEFTPFQSLSSFRTEQKSWFPSLNKLTIGCCPHISKWEILPLREMQSLKELELVHLHAVKELLVPPLEKLMLIKMASLEYCSGLTSPSLQISTSLGDLNESLSGLHDLTIHDCPRLVVSHHLPFSAQMWRFFISGIPTLPTMEFTYDLKIKSEELVMLDDKIISFHNFARIRSFCLVDCPNLVSLSTEGLNQCTVLEKLHIKNCPNLIIPSSFVVPSLQFISIQACGISGHCLTEMLLHVHSLHRLELHDIPQLKFVSFSRQAAEKEGMSSLEATAARPLSRDDEQLLEIPSNIIHSLRWLDISNCPELEFVAGEGVLLGYTSLERLRIQRCPKLMPLLVMSDKVDVALLPPSLENLEIDMSPELSAAWDLKLQEHGQIIPLQPHPSLEELDISNLTDKDQSRLLQLFPTITALYIWQSPELTSLQLGHSKALRELEIIDCGSLASIEGFGSLTNLRSLAVSDSPGVPAFLELLSHQQLASAEILSRLETLQVGDGSVLTVPLCRRLASLRRLSFWSWGSRRGETMIDLTEEQEGALQLLASLHRLDFWHLPNLRSLPAGLRRLASLEWLDVEDCPGVVRLPEMGLPPSLTRLHVRRCSEELSMQCKMAARENLDVHIDDLPVDYRLSRSEVHRNAQPKPHANHTSTTHSEKNLAPRRPPLCVADRRQANDNTTKTRL</sequence>
<evidence type="ECO:0000256" key="3">
    <source>
        <dbReference type="ARBA" id="ARBA00022737"/>
    </source>
</evidence>
<dbReference type="Pfam" id="PF25019">
    <property type="entry name" value="LRR_R13L1-DRL21"/>
    <property type="match status" value="1"/>
</dbReference>
<keyword evidence="5" id="KW-0611">Plant defense</keyword>
<keyword evidence="13" id="KW-1185">Reference proteome</keyword>
<dbReference type="FunFam" id="3.40.50.300:FF:001091">
    <property type="entry name" value="Probable disease resistance protein At1g61300"/>
    <property type="match status" value="1"/>
</dbReference>
<dbReference type="Pfam" id="PF00931">
    <property type="entry name" value="NB-ARC"/>
    <property type="match status" value="1"/>
</dbReference>
<dbReference type="Proteomes" id="UP000008022">
    <property type="component" value="Unassembled WGS sequence"/>
</dbReference>
<feature type="domain" description="R13L1/DRL21-like LRR repeat region" evidence="11">
    <location>
        <begin position="753"/>
        <end position="879"/>
    </location>
</feature>
<keyword evidence="6" id="KW-0067">ATP-binding</keyword>
<evidence type="ECO:0000259" key="11">
    <source>
        <dbReference type="Pfam" id="PF25019"/>
    </source>
</evidence>
<evidence type="ECO:0000256" key="5">
    <source>
        <dbReference type="ARBA" id="ARBA00022821"/>
    </source>
</evidence>
<dbReference type="InterPro" id="IPR058922">
    <property type="entry name" value="WHD_DRP"/>
</dbReference>
<dbReference type="GO" id="GO:0006952">
    <property type="term" value="P:defense response"/>
    <property type="evidence" value="ECO:0007669"/>
    <property type="project" value="UniProtKB-KW"/>
</dbReference>
<evidence type="ECO:0000256" key="6">
    <source>
        <dbReference type="ARBA" id="ARBA00022840"/>
    </source>
</evidence>
<dbReference type="Gene3D" id="3.80.10.10">
    <property type="entry name" value="Ribonuclease Inhibitor"/>
    <property type="match status" value="3"/>
</dbReference>
<dbReference type="PANTHER" id="PTHR36766:SF64">
    <property type="entry name" value="OS12G0206100 PROTEIN"/>
    <property type="match status" value="1"/>
</dbReference>
<dbReference type="Pfam" id="PF23559">
    <property type="entry name" value="WHD_DRP"/>
    <property type="match status" value="1"/>
</dbReference>
<dbReference type="InterPro" id="IPR032675">
    <property type="entry name" value="LRR_dom_sf"/>
</dbReference>
<evidence type="ECO:0000313" key="12">
    <source>
        <dbReference type="EnsemblPlants" id="ORUFI11G14610.4"/>
    </source>
</evidence>
<feature type="domain" description="Disease resistance N-terminal" evidence="9">
    <location>
        <begin position="20"/>
        <end position="99"/>
    </location>
</feature>
<comment type="similarity">
    <text evidence="1">Belongs to the disease resistance NB-LRR family.</text>
</comment>
<dbReference type="InterPro" id="IPR002182">
    <property type="entry name" value="NB-ARC"/>
</dbReference>
<dbReference type="Gene3D" id="1.20.5.4130">
    <property type="match status" value="1"/>
</dbReference>
<dbReference type="Gene3D" id="1.10.10.10">
    <property type="entry name" value="Winged helix-like DNA-binding domain superfamily/Winged helix DNA-binding domain"/>
    <property type="match status" value="1"/>
</dbReference>
<dbReference type="PANTHER" id="PTHR36766">
    <property type="entry name" value="PLANT BROAD-SPECTRUM MILDEW RESISTANCE PROTEIN RPW8"/>
    <property type="match status" value="1"/>
</dbReference>
<dbReference type="Pfam" id="PF18052">
    <property type="entry name" value="Rx_N"/>
    <property type="match status" value="1"/>
</dbReference>
<proteinExistence type="inferred from homology"/>
<keyword evidence="4" id="KW-0547">Nucleotide-binding</keyword>
<dbReference type="GO" id="GO:0005524">
    <property type="term" value="F:ATP binding"/>
    <property type="evidence" value="ECO:0007669"/>
    <property type="project" value="UniProtKB-KW"/>
</dbReference>
<dbReference type="InterPro" id="IPR036388">
    <property type="entry name" value="WH-like_DNA-bd_sf"/>
</dbReference>
<evidence type="ECO:0000259" key="10">
    <source>
        <dbReference type="Pfam" id="PF23559"/>
    </source>
</evidence>
<dbReference type="SUPFAM" id="SSF52540">
    <property type="entry name" value="P-loop containing nucleoside triphosphate hydrolases"/>
    <property type="match status" value="1"/>
</dbReference>
<protein>
    <submittedName>
        <fullName evidence="12">Uncharacterized protein</fullName>
    </submittedName>
</protein>